<organism evidence="4 5">
    <name type="scientific">Mycolicibacterium iranicum</name>
    <name type="common">Mycobacterium iranicum</name>
    <dbReference type="NCBI Taxonomy" id="912594"/>
    <lineage>
        <taxon>Bacteria</taxon>
        <taxon>Bacillati</taxon>
        <taxon>Actinomycetota</taxon>
        <taxon>Actinomycetes</taxon>
        <taxon>Mycobacteriales</taxon>
        <taxon>Mycobacteriaceae</taxon>
        <taxon>Mycolicibacterium</taxon>
    </lineage>
</organism>
<proteinExistence type="inferred from homology"/>
<evidence type="ECO:0000313" key="5">
    <source>
        <dbReference type="Proteomes" id="UP001084650"/>
    </source>
</evidence>
<dbReference type="Pfam" id="PF00881">
    <property type="entry name" value="Nitroreductase"/>
    <property type="match status" value="1"/>
</dbReference>
<dbReference type="PANTHER" id="PTHR43673">
    <property type="entry name" value="NAD(P)H NITROREDUCTASE YDGI-RELATED"/>
    <property type="match status" value="1"/>
</dbReference>
<evidence type="ECO:0000256" key="2">
    <source>
        <dbReference type="ARBA" id="ARBA00023002"/>
    </source>
</evidence>
<gene>
    <name evidence="4" type="ORF">OY187_12290</name>
</gene>
<dbReference type="EMBL" id="JAPQYE010000004">
    <property type="protein sequence ID" value="MCZ0728830.1"/>
    <property type="molecule type" value="Genomic_DNA"/>
</dbReference>
<dbReference type="Gene3D" id="3.40.109.10">
    <property type="entry name" value="NADH Oxidase"/>
    <property type="match status" value="1"/>
</dbReference>
<dbReference type="InterPro" id="IPR000415">
    <property type="entry name" value="Nitroreductase-like"/>
</dbReference>
<dbReference type="Proteomes" id="UP001084650">
    <property type="component" value="Unassembled WGS sequence"/>
</dbReference>
<dbReference type="InterPro" id="IPR029479">
    <property type="entry name" value="Nitroreductase"/>
</dbReference>
<evidence type="ECO:0000313" key="4">
    <source>
        <dbReference type="EMBL" id="MCZ0728830.1"/>
    </source>
</evidence>
<accession>A0ABT4HF57</accession>
<sequence>MPDRLADTSVPIHPPIACRWSPRAFDAAADVPREDVIALLEAARWAPTWGHRQPVRFIVGLRGDDTFQALSELLRRGNSYARAAGALILLCADEGEDDRTKLYSTVDAGSAMANLLIEAVSRGLIAHPMAGFDVPGTSRAFDLADPLHPVVMIAVGRLAEHATQEIAERDARPRERLPLSEVVLNWDSTAANARFLSEFG</sequence>
<evidence type="ECO:0000259" key="3">
    <source>
        <dbReference type="Pfam" id="PF00881"/>
    </source>
</evidence>
<keyword evidence="5" id="KW-1185">Reference proteome</keyword>
<dbReference type="SUPFAM" id="SSF55469">
    <property type="entry name" value="FMN-dependent nitroreductase-like"/>
    <property type="match status" value="1"/>
</dbReference>
<comment type="caution">
    <text evidence="4">The sequence shown here is derived from an EMBL/GenBank/DDBJ whole genome shotgun (WGS) entry which is preliminary data.</text>
</comment>
<evidence type="ECO:0000256" key="1">
    <source>
        <dbReference type="ARBA" id="ARBA00007118"/>
    </source>
</evidence>
<keyword evidence="2" id="KW-0560">Oxidoreductase</keyword>
<name>A0ABT4HF57_MYCIR</name>
<dbReference type="RefSeq" id="WP_268786141.1">
    <property type="nucleotide sequence ID" value="NZ_JAPQYE010000004.1"/>
</dbReference>
<dbReference type="PANTHER" id="PTHR43673:SF10">
    <property type="entry name" value="NADH DEHYDROGENASE_NAD(P)H NITROREDUCTASE XCC3605-RELATED"/>
    <property type="match status" value="1"/>
</dbReference>
<protein>
    <submittedName>
        <fullName evidence="4">Nitroreductase family protein</fullName>
    </submittedName>
</protein>
<reference evidence="4" key="1">
    <citation type="submission" date="2022-12" db="EMBL/GenBank/DDBJ databases">
        <title>Whole genome sequence of Mycolicibacterium iranicum strain SBH312.</title>
        <authorList>
            <person name="Jani J."/>
            <person name="Arifin Mustapha Z."/>
            <person name="Ahmed K."/>
            <person name="Kai Ling C."/>
        </authorList>
    </citation>
    <scope>NUCLEOTIDE SEQUENCE</scope>
    <source>
        <strain evidence="4">SBH312</strain>
    </source>
</reference>
<feature type="domain" description="Nitroreductase" evidence="3">
    <location>
        <begin position="17"/>
        <end position="87"/>
    </location>
</feature>
<comment type="similarity">
    <text evidence="1">Belongs to the nitroreductase family.</text>
</comment>